<protein>
    <submittedName>
        <fullName evidence="1">Uncharacterized protein</fullName>
    </submittedName>
</protein>
<gene>
    <name evidence="1" type="ORF">KUCAC02_006883</name>
</gene>
<name>A0ACB9VUI2_CHAAC</name>
<accession>A0ACB9VUI2</accession>
<organism evidence="1 2">
    <name type="scientific">Chaenocephalus aceratus</name>
    <name type="common">Blackfin icefish</name>
    <name type="synonym">Chaenichthys aceratus</name>
    <dbReference type="NCBI Taxonomy" id="36190"/>
    <lineage>
        <taxon>Eukaryota</taxon>
        <taxon>Metazoa</taxon>
        <taxon>Chordata</taxon>
        <taxon>Craniata</taxon>
        <taxon>Vertebrata</taxon>
        <taxon>Euteleostomi</taxon>
        <taxon>Actinopterygii</taxon>
        <taxon>Neopterygii</taxon>
        <taxon>Teleostei</taxon>
        <taxon>Neoteleostei</taxon>
        <taxon>Acanthomorphata</taxon>
        <taxon>Eupercaria</taxon>
        <taxon>Perciformes</taxon>
        <taxon>Notothenioidei</taxon>
        <taxon>Channichthyidae</taxon>
        <taxon>Chaenocephalus</taxon>
    </lineage>
</organism>
<comment type="caution">
    <text evidence="1">The sequence shown here is derived from an EMBL/GenBank/DDBJ whole genome shotgun (WGS) entry which is preliminary data.</text>
</comment>
<dbReference type="Proteomes" id="UP001057452">
    <property type="component" value="Chromosome 23"/>
</dbReference>
<dbReference type="EMBL" id="CM043807">
    <property type="protein sequence ID" value="KAI4803332.1"/>
    <property type="molecule type" value="Genomic_DNA"/>
</dbReference>
<keyword evidence="2" id="KW-1185">Reference proteome</keyword>
<evidence type="ECO:0000313" key="2">
    <source>
        <dbReference type="Proteomes" id="UP001057452"/>
    </source>
</evidence>
<sequence>MVDTWCLDKKLVPLFQEEDHQHRALIGLTVDKLREHLNRHLPRLGKKKIDSLVVNYVAKLLELIRHMLESAWLKYKLGPRVLCL</sequence>
<evidence type="ECO:0000313" key="1">
    <source>
        <dbReference type="EMBL" id="KAI4803332.1"/>
    </source>
</evidence>
<proteinExistence type="predicted"/>
<reference evidence="1" key="1">
    <citation type="submission" date="2022-05" db="EMBL/GenBank/DDBJ databases">
        <title>Chromosome-level genome of Chaenocephalus aceratus.</title>
        <authorList>
            <person name="Park H."/>
        </authorList>
    </citation>
    <scope>NUCLEOTIDE SEQUENCE</scope>
    <source>
        <strain evidence="1">KU_202001</strain>
    </source>
</reference>